<evidence type="ECO:0000313" key="5">
    <source>
        <dbReference type="EMBL" id="PPQ77706.1"/>
    </source>
</evidence>
<feature type="region of interest" description="Disordered" evidence="3">
    <location>
        <begin position="87"/>
        <end position="108"/>
    </location>
</feature>
<dbReference type="GO" id="GO:0003723">
    <property type="term" value="F:RNA binding"/>
    <property type="evidence" value="ECO:0007669"/>
    <property type="project" value="UniProtKB-UniRule"/>
</dbReference>
<dbReference type="EMBL" id="NHYD01003434">
    <property type="protein sequence ID" value="PPQ77706.1"/>
    <property type="molecule type" value="Genomic_DNA"/>
</dbReference>
<feature type="domain" description="RRM" evidence="4">
    <location>
        <begin position="32"/>
        <end position="100"/>
    </location>
</feature>
<dbReference type="SMART" id="SM00360">
    <property type="entry name" value="RRM"/>
    <property type="match status" value="1"/>
</dbReference>
<dbReference type="Proteomes" id="UP000283269">
    <property type="component" value="Unassembled WGS sequence"/>
</dbReference>
<dbReference type="GO" id="GO:0005737">
    <property type="term" value="C:cytoplasm"/>
    <property type="evidence" value="ECO:0007669"/>
    <property type="project" value="TreeGrafter"/>
</dbReference>
<feature type="compositionally biased region" description="Basic and acidic residues" evidence="3">
    <location>
        <begin position="1"/>
        <end position="17"/>
    </location>
</feature>
<evidence type="ECO:0000313" key="6">
    <source>
        <dbReference type="Proteomes" id="UP000283269"/>
    </source>
</evidence>
<evidence type="ECO:0000256" key="3">
    <source>
        <dbReference type="SAM" id="MobiDB-lite"/>
    </source>
</evidence>
<gene>
    <name evidence="5" type="ORF">CVT25_011141</name>
</gene>
<accession>A0A409WGQ9</accession>
<evidence type="ECO:0000256" key="1">
    <source>
        <dbReference type="ARBA" id="ARBA00022884"/>
    </source>
</evidence>
<evidence type="ECO:0000259" key="4">
    <source>
        <dbReference type="PROSITE" id="PS50102"/>
    </source>
</evidence>
<keyword evidence="1 2" id="KW-0694">RNA-binding</keyword>
<feature type="region of interest" description="Disordered" evidence="3">
    <location>
        <begin position="1"/>
        <end position="29"/>
    </location>
</feature>
<dbReference type="AlphaFoldDB" id="A0A409WGQ9"/>
<keyword evidence="6" id="KW-1185">Reference proteome</keyword>
<dbReference type="PANTHER" id="PTHR15481">
    <property type="entry name" value="RIBONUCLEIC ACID BINDING PROTEIN S1"/>
    <property type="match status" value="1"/>
</dbReference>
<dbReference type="GO" id="GO:0000398">
    <property type="term" value="P:mRNA splicing, via spliceosome"/>
    <property type="evidence" value="ECO:0007669"/>
    <property type="project" value="TreeGrafter"/>
</dbReference>
<organism evidence="5 6">
    <name type="scientific">Psilocybe cyanescens</name>
    <dbReference type="NCBI Taxonomy" id="93625"/>
    <lineage>
        <taxon>Eukaryota</taxon>
        <taxon>Fungi</taxon>
        <taxon>Dikarya</taxon>
        <taxon>Basidiomycota</taxon>
        <taxon>Agaricomycotina</taxon>
        <taxon>Agaricomycetes</taxon>
        <taxon>Agaricomycetidae</taxon>
        <taxon>Agaricales</taxon>
        <taxon>Agaricineae</taxon>
        <taxon>Strophariaceae</taxon>
        <taxon>Psilocybe</taxon>
    </lineage>
</organism>
<dbReference type="SUPFAM" id="SSF54928">
    <property type="entry name" value="RNA-binding domain, RBD"/>
    <property type="match status" value="1"/>
</dbReference>
<name>A0A409WGQ9_PSICY</name>
<dbReference type="OrthoDB" id="252020at2759"/>
<dbReference type="InterPro" id="IPR012677">
    <property type="entry name" value="Nucleotide-bd_a/b_plait_sf"/>
</dbReference>
<reference evidence="5 6" key="1">
    <citation type="journal article" date="2018" name="Evol. Lett.">
        <title>Horizontal gene cluster transfer increased hallucinogenic mushroom diversity.</title>
        <authorList>
            <person name="Reynolds H.T."/>
            <person name="Vijayakumar V."/>
            <person name="Gluck-Thaler E."/>
            <person name="Korotkin H.B."/>
            <person name="Matheny P.B."/>
            <person name="Slot J.C."/>
        </authorList>
    </citation>
    <scope>NUCLEOTIDE SEQUENCE [LARGE SCALE GENOMIC DNA]</scope>
    <source>
        <strain evidence="5 6">2631</strain>
    </source>
</reference>
<comment type="caution">
    <text evidence="5">The sequence shown here is derived from an EMBL/GenBank/DDBJ whole genome shotgun (WGS) entry which is preliminary data.</text>
</comment>
<dbReference type="InterPro" id="IPR035979">
    <property type="entry name" value="RBD_domain_sf"/>
</dbReference>
<protein>
    <recommendedName>
        <fullName evidence="4">RRM domain-containing protein</fullName>
    </recommendedName>
</protein>
<dbReference type="STRING" id="93625.A0A409WGQ9"/>
<dbReference type="GO" id="GO:0061574">
    <property type="term" value="C:ASAP complex"/>
    <property type="evidence" value="ECO:0007669"/>
    <property type="project" value="TreeGrafter"/>
</dbReference>
<dbReference type="PANTHER" id="PTHR15481:SF0">
    <property type="entry name" value="LD23870P-RELATED"/>
    <property type="match status" value="1"/>
</dbReference>
<dbReference type="Gene3D" id="3.30.70.330">
    <property type="match status" value="1"/>
</dbReference>
<evidence type="ECO:0000256" key="2">
    <source>
        <dbReference type="PROSITE-ProRule" id="PRU00176"/>
    </source>
</evidence>
<proteinExistence type="predicted"/>
<dbReference type="InterPro" id="IPR000504">
    <property type="entry name" value="RRM_dom"/>
</dbReference>
<dbReference type="Pfam" id="PF00076">
    <property type="entry name" value="RRM_1"/>
    <property type="match status" value="1"/>
</dbReference>
<dbReference type="PROSITE" id="PS50102">
    <property type="entry name" value="RRM"/>
    <property type="match status" value="1"/>
</dbReference>
<dbReference type="GO" id="GO:0005654">
    <property type="term" value="C:nucleoplasm"/>
    <property type="evidence" value="ECO:0007669"/>
    <property type="project" value="TreeGrafter"/>
</dbReference>
<sequence length="249" mass="26316">MSRERSTSPRLDSKDADMEIDSQSPKDKSDSKVIIITNLTRNVVESHLKVIFSFYGDITKVDLPVFGKSGQNRGKAALEFADPASAHKAASHMDGGQLDGADPGTEGTDKGAFLGPVRALALERLRLPPTDAEVEVQILNSLVTAIVTVTPSVGDHTAVEDLRRATCTVQTDHAPGRVRLYAEDLPTDPLLQGDVLQATPVGVMGAVDQEAIPFAPVALEQGLCHALAHGQCPTLVILVIAEAVAAQGL</sequence>
<dbReference type="InParanoid" id="A0A409WGQ9"/>